<proteinExistence type="predicted"/>
<evidence type="ECO:0000313" key="4">
    <source>
        <dbReference type="Proteomes" id="UP000285750"/>
    </source>
</evidence>
<dbReference type="AlphaFoldDB" id="A0A3E4W5K1"/>
<reference evidence="3 4" key="1">
    <citation type="submission" date="2018-08" db="EMBL/GenBank/DDBJ databases">
        <title>A genome reference for cultivated species of the human gut microbiota.</title>
        <authorList>
            <person name="Zou Y."/>
            <person name="Xue W."/>
            <person name="Luo G."/>
        </authorList>
    </citation>
    <scope>NUCLEOTIDE SEQUENCE [LARGE SCALE GENOMIC DNA]</scope>
    <source>
        <strain evidence="2 4">AF24-16AC</strain>
        <strain evidence="1 3">OM08-14</strain>
    </source>
</reference>
<evidence type="ECO:0000313" key="3">
    <source>
        <dbReference type="Proteomes" id="UP000260780"/>
    </source>
</evidence>
<evidence type="ECO:0000313" key="1">
    <source>
        <dbReference type="EMBL" id="RGM37498.1"/>
    </source>
</evidence>
<dbReference type="EMBL" id="QRUY01000025">
    <property type="protein sequence ID" value="RGS05904.1"/>
    <property type="molecule type" value="Genomic_DNA"/>
</dbReference>
<dbReference type="EMBL" id="QSTF01000035">
    <property type="protein sequence ID" value="RGM37498.1"/>
    <property type="molecule type" value="Genomic_DNA"/>
</dbReference>
<organism evidence="1 3">
    <name type="scientific">Phocaeicola plebeius</name>
    <dbReference type="NCBI Taxonomy" id="310297"/>
    <lineage>
        <taxon>Bacteria</taxon>
        <taxon>Pseudomonadati</taxon>
        <taxon>Bacteroidota</taxon>
        <taxon>Bacteroidia</taxon>
        <taxon>Bacteroidales</taxon>
        <taxon>Bacteroidaceae</taxon>
        <taxon>Phocaeicola</taxon>
    </lineage>
</organism>
<accession>A0A3E4W5K1</accession>
<dbReference type="Proteomes" id="UP000260780">
    <property type="component" value="Unassembled WGS sequence"/>
</dbReference>
<comment type="caution">
    <text evidence="1">The sequence shown here is derived from an EMBL/GenBank/DDBJ whole genome shotgun (WGS) entry which is preliminary data.</text>
</comment>
<protein>
    <submittedName>
        <fullName evidence="1">Uncharacterized protein</fullName>
    </submittedName>
</protein>
<dbReference type="Proteomes" id="UP000285750">
    <property type="component" value="Unassembled WGS sequence"/>
</dbReference>
<dbReference type="RefSeq" id="WP_117748189.1">
    <property type="nucleotide sequence ID" value="NZ_CATVWJ010000058.1"/>
</dbReference>
<gene>
    <name evidence="2" type="ORF">DWY14_11110</name>
    <name evidence="1" type="ORF">DXC17_11940</name>
</gene>
<evidence type="ECO:0000313" key="2">
    <source>
        <dbReference type="EMBL" id="RGS05904.1"/>
    </source>
</evidence>
<sequence length="139" mass="15821">MKWITSTTIKQWADTRSAQGLLPELILRLIRATSTNTSNIRFPNGDAVHLTGWDGVVESADAIFNISPGISLWECGVNANPLQKANEDYNKRTKDPLKYDKASATFVFVTPRIWDKATEWVQEKKQSKEWKDIVHICPF</sequence>
<name>A0A3E4W5K1_9BACT</name>